<evidence type="ECO:0000256" key="2">
    <source>
        <dbReference type="SAM" id="SignalP"/>
    </source>
</evidence>
<feature type="compositionally biased region" description="Basic and acidic residues" evidence="1">
    <location>
        <begin position="141"/>
        <end position="150"/>
    </location>
</feature>
<feature type="compositionally biased region" description="Basic residues" evidence="1">
    <location>
        <begin position="397"/>
        <end position="413"/>
    </location>
</feature>
<reference evidence="4" key="1">
    <citation type="submission" date="2025-08" db="UniProtKB">
        <authorList>
            <consortium name="RefSeq"/>
        </authorList>
    </citation>
    <scope>IDENTIFICATION</scope>
    <source>
        <tissue evidence="4">Testes</tissue>
    </source>
</reference>
<dbReference type="PANTHER" id="PTHR46106:SF4">
    <property type="entry name" value="IA-2 PROTEIN TYROSINE PHOSPHATASE, ISOFORM C"/>
    <property type="match status" value="1"/>
</dbReference>
<evidence type="ECO:0000313" key="4">
    <source>
        <dbReference type="RefSeq" id="XP_006813869.1"/>
    </source>
</evidence>
<feature type="chain" id="PRO_5045864954" evidence="2">
    <location>
        <begin position="19"/>
        <end position="413"/>
    </location>
</feature>
<keyword evidence="2" id="KW-0732">Signal</keyword>
<dbReference type="GeneID" id="100376408"/>
<name>A0ABM0M1H8_SACKO</name>
<dbReference type="RefSeq" id="XP_006813869.1">
    <property type="nucleotide sequence ID" value="XM_006813806.1"/>
</dbReference>
<evidence type="ECO:0000313" key="3">
    <source>
        <dbReference type="Proteomes" id="UP000694865"/>
    </source>
</evidence>
<sequence length="413" mass="46527">MDAWIAFKLFVLVLVCCGEVTESTGYIGCRFSDSLCDKGEVCGEDNLFGSCSSSSYVDHYYQLDGRGYQTLRNTLSRLLDENYTWSDTYTQLDIASKEVRVLINKIQNNPQALSLLSDDEMNELKSMVEEIMMELREEIEMEEKVDKSEDLDTEENAESELEEEKGLESYGILWFFVDELVYEVLPDEEVGENLAEVYVEPQQVKKSNLESTGPFPSPSYSPEEADTTENEESEGGTDVTGEAESSLAEEDPLSAAQVENKVEDLLINPDYTFVTTAESMPHHTTKMHTTLCAHASLRNITPYTTSQYAIEQTPHYAIGQTPHYATWQTPHYATGQTPHYAIGQTPHYAIGPTPQYATWQTPHYATGQTPHYATGQIPHYATWQTPHYATGQSHTMPHGKHHTMPHGKHHTMP</sequence>
<accession>A0ABM0M1H8</accession>
<gene>
    <name evidence="4" type="primary">LOC100376408</name>
</gene>
<dbReference type="PANTHER" id="PTHR46106">
    <property type="entry name" value="IA-2 PROTEIN TYROSINE PHOSPHATASE, ISOFORM C"/>
    <property type="match status" value="1"/>
</dbReference>
<evidence type="ECO:0000256" key="1">
    <source>
        <dbReference type="SAM" id="MobiDB-lite"/>
    </source>
</evidence>
<dbReference type="InterPro" id="IPR033522">
    <property type="entry name" value="IA-2/IA-2_beta"/>
</dbReference>
<feature type="compositionally biased region" description="Acidic residues" evidence="1">
    <location>
        <begin position="223"/>
        <end position="235"/>
    </location>
</feature>
<feature type="region of interest" description="Disordered" evidence="1">
    <location>
        <begin position="141"/>
        <end position="164"/>
    </location>
</feature>
<protein>
    <submittedName>
        <fullName evidence="4">Uncharacterized protein LOC100376408</fullName>
    </submittedName>
</protein>
<feature type="compositionally biased region" description="Acidic residues" evidence="1">
    <location>
        <begin position="151"/>
        <end position="164"/>
    </location>
</feature>
<feature type="signal peptide" evidence="2">
    <location>
        <begin position="1"/>
        <end position="18"/>
    </location>
</feature>
<feature type="region of interest" description="Disordered" evidence="1">
    <location>
        <begin position="204"/>
        <end position="252"/>
    </location>
</feature>
<organism evidence="3 4">
    <name type="scientific">Saccoglossus kowalevskii</name>
    <name type="common">Acorn worm</name>
    <dbReference type="NCBI Taxonomy" id="10224"/>
    <lineage>
        <taxon>Eukaryota</taxon>
        <taxon>Metazoa</taxon>
        <taxon>Hemichordata</taxon>
        <taxon>Enteropneusta</taxon>
        <taxon>Harrimaniidae</taxon>
        <taxon>Saccoglossus</taxon>
    </lineage>
</organism>
<feature type="region of interest" description="Disordered" evidence="1">
    <location>
        <begin position="392"/>
        <end position="413"/>
    </location>
</feature>
<dbReference type="Proteomes" id="UP000694865">
    <property type="component" value="Unplaced"/>
</dbReference>
<keyword evidence="3" id="KW-1185">Reference proteome</keyword>
<proteinExistence type="predicted"/>